<keyword evidence="1" id="KW-0812">Transmembrane</keyword>
<name>A0A2D4H4B6_MICCO</name>
<sequence length="152" mass="17692">MLPRLLFFLFSIRDAKRKTMQANHVEQRKLKIECPTPCGRSRNLPPSYLHFLRVPLFFSISSKRCGCVGAPQSEDNTDHWVCPLTQHNDPCISQTYCHDNYCTVSTPQLYWSHLLIAKGTKQETVNLYIFVAIFFPSVVVSSFFYIYNKRVH</sequence>
<dbReference type="EMBL" id="IACJ01162756">
    <property type="protein sequence ID" value="LAA66802.1"/>
    <property type="molecule type" value="Transcribed_RNA"/>
</dbReference>
<feature type="transmembrane region" description="Helical" evidence="1">
    <location>
        <begin position="127"/>
        <end position="147"/>
    </location>
</feature>
<reference evidence="2" key="2">
    <citation type="submission" date="2017-11" db="EMBL/GenBank/DDBJ databases">
        <title>Coralsnake Venomics: Analyses of Venom Gland Transcriptomes and Proteomes of Six Brazilian Taxa.</title>
        <authorList>
            <person name="Aird S.D."/>
            <person name="Jorge da Silva N."/>
            <person name="Qiu L."/>
            <person name="Villar-Briones A."/>
            <person name="Aparecida-Saddi V."/>
            <person name="Campos-Telles M.P."/>
            <person name="Grau M."/>
            <person name="Mikheyev A.S."/>
        </authorList>
    </citation>
    <scope>NUCLEOTIDE SEQUENCE</scope>
    <source>
        <tissue evidence="2">Venom_gland</tissue>
    </source>
</reference>
<keyword evidence="1" id="KW-0472">Membrane</keyword>
<accession>A0A2D4H4B6</accession>
<protein>
    <submittedName>
        <fullName evidence="2">Uncharacterized protein</fullName>
    </submittedName>
</protein>
<keyword evidence="1" id="KW-1133">Transmembrane helix</keyword>
<dbReference type="AlphaFoldDB" id="A0A2D4H4B6"/>
<reference evidence="2" key="1">
    <citation type="submission" date="2017-07" db="EMBL/GenBank/DDBJ databases">
        <authorList>
            <person name="Mikheyev A."/>
            <person name="Grau M."/>
        </authorList>
    </citation>
    <scope>NUCLEOTIDE SEQUENCE</scope>
    <source>
        <tissue evidence="2">Venom_gland</tissue>
    </source>
</reference>
<organism evidence="2">
    <name type="scientific">Micrurus corallinus</name>
    <name type="common">Brazilian coral snake</name>
    <dbReference type="NCBI Taxonomy" id="54390"/>
    <lineage>
        <taxon>Eukaryota</taxon>
        <taxon>Metazoa</taxon>
        <taxon>Chordata</taxon>
        <taxon>Craniata</taxon>
        <taxon>Vertebrata</taxon>
        <taxon>Euteleostomi</taxon>
        <taxon>Lepidosauria</taxon>
        <taxon>Squamata</taxon>
        <taxon>Bifurcata</taxon>
        <taxon>Unidentata</taxon>
        <taxon>Episquamata</taxon>
        <taxon>Toxicofera</taxon>
        <taxon>Serpentes</taxon>
        <taxon>Colubroidea</taxon>
        <taxon>Elapidae</taxon>
        <taxon>Elapinae</taxon>
        <taxon>Micrurus</taxon>
    </lineage>
</organism>
<evidence type="ECO:0000313" key="2">
    <source>
        <dbReference type="EMBL" id="LAA66802.1"/>
    </source>
</evidence>
<evidence type="ECO:0000256" key="1">
    <source>
        <dbReference type="SAM" id="Phobius"/>
    </source>
</evidence>
<proteinExistence type="predicted"/>